<comment type="subcellular location">
    <subcellularLocation>
        <location evidence="1">Host membrane</location>
        <topology evidence="1">Single-pass membrane protein</topology>
    </subcellularLocation>
</comment>
<dbReference type="InterPro" id="IPR027417">
    <property type="entry name" value="P-loop_NTPase"/>
</dbReference>
<dbReference type="SUPFAM" id="SSF52540">
    <property type="entry name" value="P-loop containing nucleoside triphosphate hydrolases"/>
    <property type="match status" value="1"/>
</dbReference>
<keyword evidence="2" id="KW-0812">Transmembrane</keyword>
<dbReference type="Pfam" id="PF05707">
    <property type="entry name" value="Zot"/>
    <property type="match status" value="1"/>
</dbReference>
<accession>A0AAU8B6V3</accession>
<keyword evidence="3" id="KW-1043">Host membrane</keyword>
<name>A0AAU8B6V3_9VIRU</name>
<protein>
    <submittedName>
        <fullName evidence="9">ZOT protein</fullName>
    </submittedName>
</protein>
<feature type="domain" description="Zona occludens toxin N-terminal" evidence="6">
    <location>
        <begin position="70"/>
        <end position="151"/>
    </location>
</feature>
<organism evidence="9">
    <name type="scientific">Dulem virus 75</name>
    <dbReference type="NCBI Taxonomy" id="3145786"/>
    <lineage>
        <taxon>Viruses</taxon>
        <taxon>Monodnaviria</taxon>
        <taxon>Loebvirae</taxon>
        <taxon>Hofneiviricota</taxon>
        <taxon>Faserviricetes</taxon>
        <taxon>Tubulavirales</taxon>
        <taxon>Inoviridae</taxon>
        <taxon>Inovirus</taxon>
    </lineage>
</organism>
<dbReference type="EMBL" id="PP511772">
    <property type="protein sequence ID" value="XCD07245.1"/>
    <property type="molecule type" value="Genomic_DNA"/>
</dbReference>
<evidence type="ECO:0000313" key="8">
    <source>
        <dbReference type="EMBL" id="XCD04597.1"/>
    </source>
</evidence>
<dbReference type="GO" id="GO:0033644">
    <property type="term" value="C:host cell membrane"/>
    <property type="evidence" value="ECO:0007669"/>
    <property type="project" value="UniProtKB-SubCell"/>
</dbReference>
<evidence type="ECO:0000256" key="4">
    <source>
        <dbReference type="ARBA" id="ARBA00022989"/>
    </source>
</evidence>
<dbReference type="EMBL" id="PP511482">
    <property type="protein sequence ID" value="XCD04597.1"/>
    <property type="molecule type" value="Genomic_DNA"/>
</dbReference>
<evidence type="ECO:0000256" key="1">
    <source>
        <dbReference type="ARBA" id="ARBA00004379"/>
    </source>
</evidence>
<evidence type="ECO:0000313" key="7">
    <source>
        <dbReference type="EMBL" id="XCD03580.1"/>
    </source>
</evidence>
<evidence type="ECO:0000256" key="2">
    <source>
        <dbReference type="ARBA" id="ARBA00022692"/>
    </source>
</evidence>
<evidence type="ECO:0000256" key="5">
    <source>
        <dbReference type="ARBA" id="ARBA00023136"/>
    </source>
</evidence>
<reference evidence="9" key="1">
    <citation type="submission" date="2024-03" db="EMBL/GenBank/DDBJ databases">
        <title>Diverse circular DNA viruses in blood, oral, and fecal samples of captive lemurs.</title>
        <authorList>
            <person name="Paietta E.N."/>
            <person name="Kraberger S."/>
            <person name="Lund M.C."/>
            <person name="Custer J.M."/>
            <person name="Vargas K.M."/>
            <person name="Ehmke E.E."/>
            <person name="Yoder A.D."/>
            <person name="Varsani A."/>
        </authorList>
    </citation>
    <scope>NUCLEOTIDE SEQUENCE</scope>
    <source>
        <strain evidence="7">Duke_18_101</strain>
        <strain evidence="8">Duke_23FS_69</strain>
        <strain evidence="9">Duke_26_121</strain>
    </source>
</reference>
<proteinExistence type="predicted"/>
<keyword evidence="4" id="KW-1133">Transmembrane helix</keyword>
<dbReference type="Gene3D" id="3.40.50.300">
    <property type="entry name" value="P-loop containing nucleotide triphosphate hydrolases"/>
    <property type="match status" value="1"/>
</dbReference>
<evidence type="ECO:0000259" key="6">
    <source>
        <dbReference type="Pfam" id="PF05707"/>
    </source>
</evidence>
<dbReference type="EMBL" id="PP511378">
    <property type="protein sequence ID" value="XCD03580.1"/>
    <property type="molecule type" value="Genomic_DNA"/>
</dbReference>
<keyword evidence="5" id="KW-0472">Membrane</keyword>
<dbReference type="InterPro" id="IPR008900">
    <property type="entry name" value="Zot_N"/>
</dbReference>
<evidence type="ECO:0000256" key="3">
    <source>
        <dbReference type="ARBA" id="ARBA00022870"/>
    </source>
</evidence>
<sequence length="206" mass="23637">MQILILLLCGIFLYCRRIAKYTNNPYTLKLVVGSKGSGKSLLLAQIANQFIGRIYSNMGIGEDLPEKYWEYEYPQDSLILIDEIGVIHSNRDFKSMPREAIEWYKMQRKRRLTVVCSSQTMDVDKKIRDLCDRVIVVNRMGFLCVARSYKSVIKMEQKPEGGEDLVNSVKLSGIYKIYAIPAAVRKTEHLGYRTEQIISKTPKEGA</sequence>
<evidence type="ECO:0000313" key="9">
    <source>
        <dbReference type="EMBL" id="XCD07245.1"/>
    </source>
</evidence>